<dbReference type="RefSeq" id="WP_168969430.1">
    <property type="nucleotide sequence ID" value="NZ_JABAFZ010000004.1"/>
</dbReference>
<evidence type="ECO:0000313" key="6">
    <source>
        <dbReference type="EMBL" id="NME89102.1"/>
    </source>
</evidence>
<sequence length="791" mass="89410">METQCKISAQVEEHPDRQKVLIQGLENPVEIIVDLWGVPHIYASNKYDVYVGQGFQAARDRLFQIDIWRRRGLGKLAAVLGSKYVDQDFANRQFLFRGDQRTEWLSYATDAKDIVSAFVSGINAFIAWALESPETRLPQEYAILDMKPEIWNPEDISKIRTHGLLSNAEQELQRALTIRDLGREAEGFRSAQVPDGTRFDVEDAGFEALDDQTLKVYWDAFAPVEFSNRGEIGESEISGSNNWVVAGDRTETGRPLLANDPHRVISSPSLRYLAHLNAPGMNVIGAGEPHLPGISIGHNEKVAFGLTIWGADQEDIYIYDLHPDRDDQYYYNHSWEKIEVVEESFAVRGAQDVVRELQFTRHGPVLDIDVENRKLVALRAAWLEPGMSPYLGSLEFQSSEGAEEFRRGLRRWGAPTVNMNYATTDGEIGWQACGLIPKRNGWDGSAPVKGDGSFEWGGFVYGDDLPRDINPGQGWFTTSNQFNIPEDYQSNGMTYSTDWASDARHEVLAEWLKEDTAVGLSKSIQMQSNVKNVHAVRLLAKLSKVQPNRHSDVWRELQLWDGQETADSKTALIYQVWETRHFRPWLVDLALSELGLAVQEDSAARKRLLRQETPMADIRPEFQMLANFDFEEADIVEIFNEGIGETLSHALHEISQRLGQNQQDWVWGDLHQLKLIHPVLDSLDSDASNNLFKPIKRGGSGDSVGMSGYDIDFNVVVGSSFRMNLDVGNWDECVAINMPGQSADSRSQHFNDLLPLWNSDDVFPLLFSREAIEESAKLRIDLIPESESFYE</sequence>
<dbReference type="PANTHER" id="PTHR34218:SF4">
    <property type="entry name" value="ACYL-HOMOSERINE LACTONE ACYLASE QUIP"/>
    <property type="match status" value="1"/>
</dbReference>
<name>A0AB36CKV3_9CORY</name>
<organism evidence="6 7">
    <name type="scientific">Corynebacterium stationis</name>
    <dbReference type="NCBI Taxonomy" id="1705"/>
    <lineage>
        <taxon>Bacteria</taxon>
        <taxon>Bacillati</taxon>
        <taxon>Actinomycetota</taxon>
        <taxon>Actinomycetes</taxon>
        <taxon>Mycobacteriales</taxon>
        <taxon>Corynebacteriaceae</taxon>
        <taxon>Corynebacterium</taxon>
    </lineage>
</organism>
<evidence type="ECO:0000256" key="2">
    <source>
        <dbReference type="ARBA" id="ARBA00022801"/>
    </source>
</evidence>
<accession>A0AB36CKV3</accession>
<dbReference type="InterPro" id="IPR029055">
    <property type="entry name" value="Ntn_hydrolases_N"/>
</dbReference>
<dbReference type="GO" id="GO:0017000">
    <property type="term" value="P:antibiotic biosynthetic process"/>
    <property type="evidence" value="ECO:0007669"/>
    <property type="project" value="InterPro"/>
</dbReference>
<keyword evidence="2" id="KW-0378">Hydrolase</keyword>
<dbReference type="GO" id="GO:0046872">
    <property type="term" value="F:metal ion binding"/>
    <property type="evidence" value="ECO:0007669"/>
    <property type="project" value="UniProtKB-KW"/>
</dbReference>
<keyword evidence="5" id="KW-0106">Calcium</keyword>
<dbReference type="GO" id="GO:0016811">
    <property type="term" value="F:hydrolase activity, acting on carbon-nitrogen (but not peptide) bonds, in linear amides"/>
    <property type="evidence" value="ECO:0007669"/>
    <property type="project" value="InterPro"/>
</dbReference>
<dbReference type="Gene3D" id="1.10.1400.10">
    <property type="match status" value="1"/>
</dbReference>
<evidence type="ECO:0000256" key="4">
    <source>
        <dbReference type="PIRSR" id="PIRSR001227-1"/>
    </source>
</evidence>
<evidence type="ECO:0000256" key="1">
    <source>
        <dbReference type="ARBA" id="ARBA00006586"/>
    </source>
</evidence>
<keyword evidence="3" id="KW-0865">Zymogen</keyword>
<evidence type="ECO:0000313" key="7">
    <source>
        <dbReference type="Proteomes" id="UP000544551"/>
    </source>
</evidence>
<dbReference type="CDD" id="cd03747">
    <property type="entry name" value="Ntn_PGA_like"/>
    <property type="match status" value="1"/>
</dbReference>
<dbReference type="EMBL" id="JABAFZ010000004">
    <property type="protein sequence ID" value="NME89102.1"/>
    <property type="molecule type" value="Genomic_DNA"/>
</dbReference>
<dbReference type="InterPro" id="IPR023343">
    <property type="entry name" value="Penicillin_amidase_dom1"/>
</dbReference>
<gene>
    <name evidence="6" type="ORF">HF853_05335</name>
</gene>
<comment type="similarity">
    <text evidence="1">Belongs to the peptidase S45 family.</text>
</comment>
<evidence type="ECO:0000256" key="5">
    <source>
        <dbReference type="PIRSR" id="PIRSR001227-2"/>
    </source>
</evidence>
<feature type="binding site" evidence="5">
    <location>
        <position position="171"/>
    </location>
    <ligand>
        <name>Ca(2+)</name>
        <dbReference type="ChEBI" id="CHEBI:29108"/>
    </ligand>
</feature>
<dbReference type="Proteomes" id="UP000544551">
    <property type="component" value="Unassembled WGS sequence"/>
</dbReference>
<dbReference type="Gene3D" id="3.60.20.10">
    <property type="entry name" value="Glutamine Phosphoribosylpyrophosphate, subunit 1, domain 1"/>
    <property type="match status" value="1"/>
</dbReference>
<dbReference type="Pfam" id="PF01804">
    <property type="entry name" value="Penicil_amidase"/>
    <property type="match status" value="1"/>
</dbReference>
<dbReference type="InterPro" id="IPR014395">
    <property type="entry name" value="Pen/GL7ACA/AHL_acylase"/>
</dbReference>
<proteinExistence type="inferred from homology"/>
<dbReference type="InterPro" id="IPR043147">
    <property type="entry name" value="Penicillin_amidase_A-knob"/>
</dbReference>
<comment type="cofactor">
    <cofactor evidence="5">
        <name>Ca(2+)</name>
        <dbReference type="ChEBI" id="CHEBI:29108"/>
    </cofactor>
    <text evidence="5">Binds 1 Ca(2+) ion per dimer.</text>
</comment>
<feature type="binding site" evidence="5">
    <location>
        <position position="315"/>
    </location>
    <ligand>
        <name>Ca(2+)</name>
        <dbReference type="ChEBI" id="CHEBI:29108"/>
    </ligand>
</feature>
<reference evidence="6 7" key="1">
    <citation type="submission" date="2020-04" db="EMBL/GenBank/DDBJ databases">
        <authorList>
            <person name="Hitch T.C.A."/>
            <person name="Wylensek D."/>
            <person name="Clavel T."/>
        </authorList>
    </citation>
    <scope>NUCLEOTIDE SEQUENCE [LARGE SCALE GENOMIC DNA]</scope>
    <source>
        <strain evidence="6 7">BL-383-APC-3D</strain>
    </source>
</reference>
<evidence type="ECO:0000256" key="3">
    <source>
        <dbReference type="ARBA" id="ARBA00023145"/>
    </source>
</evidence>
<dbReference type="Gene3D" id="2.30.120.10">
    <property type="match status" value="1"/>
</dbReference>
<dbReference type="PIRSF" id="PIRSF001227">
    <property type="entry name" value="Pen_acylase"/>
    <property type="match status" value="1"/>
</dbReference>
<dbReference type="InterPro" id="IPR002692">
    <property type="entry name" value="S45"/>
</dbReference>
<protein>
    <submittedName>
        <fullName evidence="6">Penicillin acylase family protein</fullName>
    </submittedName>
</protein>
<dbReference type="AlphaFoldDB" id="A0AB36CKV3"/>
<comment type="caution">
    <text evidence="6">The sequence shown here is derived from an EMBL/GenBank/DDBJ whole genome shotgun (WGS) entry which is preliminary data.</text>
</comment>
<dbReference type="InterPro" id="IPR043146">
    <property type="entry name" value="Penicillin_amidase_N_B-knob"/>
</dbReference>
<dbReference type="SUPFAM" id="SSF56235">
    <property type="entry name" value="N-terminal nucleophile aminohydrolases (Ntn hydrolases)"/>
    <property type="match status" value="1"/>
</dbReference>
<dbReference type="Gene3D" id="1.10.439.10">
    <property type="entry name" value="Penicillin Amidohydrolase, domain 1"/>
    <property type="match status" value="1"/>
</dbReference>
<feature type="active site" description="Nucleophile" evidence="4">
    <location>
        <position position="240"/>
    </location>
</feature>
<dbReference type="PANTHER" id="PTHR34218">
    <property type="entry name" value="PEPTIDASE S45 PENICILLIN AMIDASE"/>
    <property type="match status" value="1"/>
</dbReference>
<keyword evidence="5" id="KW-0479">Metal-binding</keyword>
<feature type="binding site" evidence="5">
    <location>
        <position position="312"/>
    </location>
    <ligand>
        <name>Ca(2+)</name>
        <dbReference type="ChEBI" id="CHEBI:29108"/>
    </ligand>
</feature>